<comment type="caution">
    <text evidence="1">The sequence shown here is derived from an EMBL/GenBank/DDBJ whole genome shotgun (WGS) entry which is preliminary data.</text>
</comment>
<keyword evidence="2" id="KW-1185">Reference proteome</keyword>
<evidence type="ECO:0000313" key="2">
    <source>
        <dbReference type="Proteomes" id="UP000827872"/>
    </source>
</evidence>
<proteinExistence type="predicted"/>
<reference evidence="1" key="1">
    <citation type="submission" date="2021-08" db="EMBL/GenBank/DDBJ databases">
        <title>The first chromosome-level gecko genome reveals the dynamic sex chromosomes of Neotropical dwarf geckos (Sphaerodactylidae: Sphaerodactylus).</title>
        <authorList>
            <person name="Pinto B.J."/>
            <person name="Keating S.E."/>
            <person name="Gamble T."/>
        </authorList>
    </citation>
    <scope>NUCLEOTIDE SEQUENCE</scope>
    <source>
        <strain evidence="1">TG3544</strain>
    </source>
</reference>
<gene>
    <name evidence="1" type="primary">ST14</name>
    <name evidence="1" type="ORF">K3G42_006409</name>
</gene>
<sequence>MNPKVVEKPNPKLYMVVAAVLTAFLLVSLLVGFLVWHFTYRNAPVQKLYNGHLRFTGSRFIDAYENSNSSEFATLAAKVKEMVLDIYKNNPDVGPFHKETVITSFSEGSIIAYYWSEFSVPKLQVDALDKAMANIQSSNQAVTLKSRNLELKVDTIVAFSTNPDTIKASQDSSCKYALHAKEGLITGFASPGFPNSPYPSNARCQWELRADVGSVISLTFTTLDMEPCNPGNDLVTVYDSLSALEPHAMVKLCGSYSLSYNLTFVSSQNVMLVMLITNSEGRNPGFKAEFFQMPKMTKPGVSVGSCTKDYMQVYGYNRVCGLKKIFVVSSKTNKITVHFHSDLSFVDNGFSAEYLAYDSGDPCPGQFTCQTGRCIEHKKRCDGWNDCSDGSDEENCTCTEKQFRCNNGWCKPKYWVCDGVNDCGDNSDEQQCQCPANNFKCNNGKCILESQKCNGKDECGDGSDEGECSTVVTVPCREYTYKCRNNLCVSKKNPECDGVKDCADNSDEDNCNCGTRSFSKKSRIVGGLDAETGEWPWQVSLHVGNEGHTCGASVISQKWLVSAAHCFRDANFHRYSDPKSWTAFLGLLDQRNRSNASVQRRGIKRIIAHPSFNDFTYDYDIAVLELDSPVTFTKEIQPICLPDASHEFPAGRVLHVTGWGATKEEGAATIILQKAEIRVINQTTCESLMPGQLTSRMMCVGILEGGTDACQGDSGGPLTSIESKMFLAGVVSWGDGCARRNKPGAYTRVPRFREWIREKTAV</sequence>
<accession>A0ACB8EY50</accession>
<evidence type="ECO:0000313" key="1">
    <source>
        <dbReference type="EMBL" id="KAH7997725.1"/>
    </source>
</evidence>
<dbReference type="EMBL" id="CM037625">
    <property type="protein sequence ID" value="KAH7997725.1"/>
    <property type="molecule type" value="Genomic_DNA"/>
</dbReference>
<dbReference type="Proteomes" id="UP000827872">
    <property type="component" value="Linkage Group LG12"/>
</dbReference>
<organism evidence="1 2">
    <name type="scientific">Sphaerodactylus townsendi</name>
    <dbReference type="NCBI Taxonomy" id="933632"/>
    <lineage>
        <taxon>Eukaryota</taxon>
        <taxon>Metazoa</taxon>
        <taxon>Chordata</taxon>
        <taxon>Craniata</taxon>
        <taxon>Vertebrata</taxon>
        <taxon>Euteleostomi</taxon>
        <taxon>Lepidosauria</taxon>
        <taxon>Squamata</taxon>
        <taxon>Bifurcata</taxon>
        <taxon>Gekkota</taxon>
        <taxon>Sphaerodactylidae</taxon>
        <taxon>Sphaerodactylus</taxon>
    </lineage>
</organism>
<name>A0ACB8EY50_9SAUR</name>
<protein>
    <submittedName>
        <fullName evidence="1">Suppressor of tumorigenicity 14 protein</fullName>
    </submittedName>
</protein>